<evidence type="ECO:0000313" key="2">
    <source>
        <dbReference type="EMBL" id="WWP24170.1"/>
    </source>
</evidence>
<evidence type="ECO:0000256" key="1">
    <source>
        <dbReference type="SAM" id="Phobius"/>
    </source>
</evidence>
<sequence>MYLAYIPEDSGNDSVDPNAQYLDQLKKVYVVDPNAVDTVNWVLVFAGTIGTIIFVVAIVGWIYTFVLYMASVSLGRASLKNKKFWIQMVGSLFVIIFYSTGVLFAFGSEMYKLLQSWGTL</sequence>
<name>A0ABD8B2V9_PAEAM</name>
<keyword evidence="1" id="KW-0812">Transmembrane</keyword>
<keyword evidence="1" id="KW-0472">Membrane</keyword>
<keyword evidence="1" id="KW-1133">Transmembrane helix</keyword>
<dbReference type="AlphaFoldDB" id="A0ABD8B2V9"/>
<keyword evidence="2" id="KW-0614">Plasmid</keyword>
<feature type="transmembrane region" description="Helical" evidence="1">
    <location>
        <begin position="41"/>
        <end position="63"/>
    </location>
</feature>
<reference evidence="2 3" key="1">
    <citation type="submission" date="2024-02" db="EMBL/GenBank/DDBJ databases">
        <title>Complete sequences of two Paenibacillus sp. strains and one Lysinibacillus strain isolated from the environment on STAA medium highlight biotechnological potential.</title>
        <authorList>
            <person name="Attere S.A."/>
            <person name="Piche L.C."/>
            <person name="Intertaglia L."/>
            <person name="Lami R."/>
            <person name="Charette S.J."/>
            <person name="Vincent A.T."/>
        </authorList>
    </citation>
    <scope>NUCLEOTIDE SEQUENCE [LARGE SCALE GENOMIC DNA]</scope>
    <source>
        <strain evidence="2 3">Y5S-7</strain>
        <plasmid evidence="2 3">pY5S7-2</plasmid>
    </source>
</reference>
<dbReference type="Proteomes" id="UP001364764">
    <property type="component" value="Plasmid pY5S7-2"/>
</dbReference>
<evidence type="ECO:0000313" key="3">
    <source>
        <dbReference type="Proteomes" id="UP001364764"/>
    </source>
</evidence>
<geneLocation type="plasmid" evidence="2 3">
    <name>pY5S7-2</name>
</geneLocation>
<feature type="transmembrane region" description="Helical" evidence="1">
    <location>
        <begin position="84"/>
        <end position="106"/>
    </location>
</feature>
<proteinExistence type="predicted"/>
<dbReference type="RefSeq" id="WP_338709261.1">
    <property type="nucleotide sequence ID" value="NZ_CP145894.1"/>
</dbReference>
<dbReference type="EMBL" id="CP145894">
    <property type="protein sequence ID" value="WWP24170.1"/>
    <property type="molecule type" value="Genomic_DNA"/>
</dbReference>
<dbReference type="GeneID" id="93480188"/>
<accession>A0ABD8B2V9</accession>
<organism evidence="2 3">
    <name type="scientific">Paenibacillus amylolyticus</name>
    <dbReference type="NCBI Taxonomy" id="1451"/>
    <lineage>
        <taxon>Bacteria</taxon>
        <taxon>Bacillati</taxon>
        <taxon>Bacillota</taxon>
        <taxon>Bacilli</taxon>
        <taxon>Bacillales</taxon>
        <taxon>Paenibacillaceae</taxon>
        <taxon>Paenibacillus</taxon>
    </lineage>
</organism>
<protein>
    <submittedName>
        <fullName evidence="2">Uncharacterized protein</fullName>
    </submittedName>
</protein>
<gene>
    <name evidence="2" type="ORF">V6668_31945</name>
</gene>